<dbReference type="InterPro" id="IPR017517">
    <property type="entry name" value="Maleyloyr_isom"/>
</dbReference>
<dbReference type="Pfam" id="PF11716">
    <property type="entry name" value="MDMPI_N"/>
    <property type="match status" value="1"/>
</dbReference>
<name>A0A5S9QMV8_MYCVN</name>
<dbReference type="GO" id="GO:0046872">
    <property type="term" value="F:metal ion binding"/>
    <property type="evidence" value="ECO:0007669"/>
    <property type="project" value="InterPro"/>
</dbReference>
<organism evidence="2 3">
    <name type="scientific">Mycolicibacterium vanbaalenii</name>
    <name type="common">Mycobacterium vanbaalenii</name>
    <dbReference type="NCBI Taxonomy" id="110539"/>
    <lineage>
        <taxon>Bacteria</taxon>
        <taxon>Bacillati</taxon>
        <taxon>Actinomycetota</taxon>
        <taxon>Actinomycetes</taxon>
        <taxon>Mycobacteriales</taxon>
        <taxon>Mycobacteriaceae</taxon>
        <taxon>Mycolicibacterium</taxon>
    </lineage>
</organism>
<evidence type="ECO:0000259" key="1">
    <source>
        <dbReference type="Pfam" id="PF11716"/>
    </source>
</evidence>
<dbReference type="SUPFAM" id="SSF109854">
    <property type="entry name" value="DinB/YfiT-like putative metalloenzymes"/>
    <property type="match status" value="1"/>
</dbReference>
<feature type="domain" description="Mycothiol-dependent maleylpyruvate isomerase metal-binding" evidence="1">
    <location>
        <begin position="18"/>
        <end position="104"/>
    </location>
</feature>
<accession>A0A5S9QMV8</accession>
<dbReference type="AlphaFoldDB" id="A0A5S9QMV8"/>
<evidence type="ECO:0000313" key="2">
    <source>
        <dbReference type="EMBL" id="CAA0119722.1"/>
    </source>
</evidence>
<sequence length="219" mass="22936">MNPMTPMTLNASTVWSIVHAERAQLVSDLRGLPAEAWSTPSLCAGWTVHDVLAHLLDTAKTSRLRFVRRMIAARFDFDGDNAAGVAAERRDDPPATLDAMDAATGLTLTPPAARVATRLVEAIVHGEDIRRPLGIAATYPPAAVASALAYQARTAASLQGGRERVQGLRLVATDTGVGIGDGPEARGRAIDLLLVTSGRRTPDCTLDGPGAARLLAATG</sequence>
<evidence type="ECO:0000313" key="3">
    <source>
        <dbReference type="Proteomes" id="UP000430146"/>
    </source>
</evidence>
<reference evidence="2 3" key="1">
    <citation type="submission" date="2019-11" db="EMBL/GenBank/DDBJ databases">
        <authorList>
            <person name="Holert J."/>
        </authorList>
    </citation>
    <scope>NUCLEOTIDE SEQUENCE [LARGE SCALE GENOMIC DNA]</scope>
    <source>
        <strain evidence="2">BC8_1</strain>
    </source>
</reference>
<gene>
    <name evidence="2" type="ORF">AELLOGFF_04174</name>
</gene>
<dbReference type="NCBIfam" id="TIGR03083">
    <property type="entry name" value="maleylpyruvate isomerase family mycothiol-dependent enzyme"/>
    <property type="match status" value="1"/>
</dbReference>
<dbReference type="Proteomes" id="UP000430146">
    <property type="component" value="Unassembled WGS sequence"/>
</dbReference>
<dbReference type="InterPro" id="IPR034660">
    <property type="entry name" value="DinB/YfiT-like"/>
</dbReference>
<dbReference type="InterPro" id="IPR024344">
    <property type="entry name" value="MDMPI_metal-binding"/>
</dbReference>
<proteinExistence type="predicted"/>
<keyword evidence="3" id="KW-1185">Reference proteome</keyword>
<dbReference type="Gene3D" id="1.20.120.450">
    <property type="entry name" value="dinb family like domain"/>
    <property type="match status" value="1"/>
</dbReference>
<protein>
    <recommendedName>
        <fullName evidence="1">Mycothiol-dependent maleylpyruvate isomerase metal-binding domain-containing protein</fullName>
    </recommendedName>
</protein>
<dbReference type="EMBL" id="CACSIP010000017">
    <property type="protein sequence ID" value="CAA0119722.1"/>
    <property type="molecule type" value="Genomic_DNA"/>
</dbReference>